<accession>A0ABU5YBC9</accession>
<keyword evidence="1" id="KW-0472">Membrane</keyword>
<keyword evidence="1" id="KW-1133">Transmembrane helix</keyword>
<evidence type="ECO:0000256" key="1">
    <source>
        <dbReference type="SAM" id="Phobius"/>
    </source>
</evidence>
<feature type="transmembrane region" description="Helical" evidence="1">
    <location>
        <begin position="157"/>
        <end position="179"/>
    </location>
</feature>
<organism evidence="2 3">
    <name type="scientific">Capnocytophaga gingivalis</name>
    <dbReference type="NCBI Taxonomy" id="1017"/>
    <lineage>
        <taxon>Bacteria</taxon>
        <taxon>Pseudomonadati</taxon>
        <taxon>Bacteroidota</taxon>
        <taxon>Flavobacteriia</taxon>
        <taxon>Flavobacteriales</taxon>
        <taxon>Flavobacteriaceae</taxon>
        <taxon>Capnocytophaga</taxon>
    </lineage>
</organism>
<comment type="caution">
    <text evidence="2">The sequence shown here is derived from an EMBL/GenBank/DDBJ whole genome shotgun (WGS) entry which is preliminary data.</text>
</comment>
<proteinExistence type="predicted"/>
<keyword evidence="3" id="KW-1185">Reference proteome</keyword>
<gene>
    <name evidence="2" type="ORF">VJJ49_04725</name>
</gene>
<feature type="transmembrane region" description="Helical" evidence="1">
    <location>
        <begin position="6"/>
        <end position="25"/>
    </location>
</feature>
<dbReference type="Proteomes" id="UP001324270">
    <property type="component" value="Unassembled WGS sequence"/>
</dbReference>
<sequence length="211" mass="24875">MTNYKAFLTYLAAIFCFAPSFFVFYKTINTYQRIDTLEKKTIWVKEVFYPKKRRKGSIKPIEIHIGSEKEVKAMTVYDKVEKREADIFISREGWLRRSPKIHWKDKVTYYVLNDPYLKYTSLTQIIGTYSMGGTPNIVGVCTTHYARSSFQLFLDILHHYVNIGYLILVVALFSLVAYIKESIVDLDYYDWAKIIWMFSLSIQILIYFLVG</sequence>
<reference evidence="2 3" key="1">
    <citation type="submission" date="2023-12" db="EMBL/GenBank/DDBJ databases">
        <title>Genomic sequences of Capnocytophaga and Parvimonas strains.</title>
        <authorList>
            <person name="Watt R.M."/>
            <person name="Wang M."/>
            <person name="Yang T."/>
            <person name="Tong W.M."/>
        </authorList>
    </citation>
    <scope>NUCLEOTIDE SEQUENCE [LARGE SCALE GENOMIC DNA]</scope>
    <source>
        <strain evidence="2 3">CCUG 13156</strain>
    </source>
</reference>
<name>A0ABU5YBC9_9FLAO</name>
<keyword evidence="1" id="KW-0812">Transmembrane</keyword>
<feature type="transmembrane region" description="Helical" evidence="1">
    <location>
        <begin position="191"/>
        <end position="210"/>
    </location>
</feature>
<dbReference type="RefSeq" id="WP_323979125.1">
    <property type="nucleotide sequence ID" value="NZ_JAYKBV010000005.1"/>
</dbReference>
<evidence type="ECO:0000313" key="3">
    <source>
        <dbReference type="Proteomes" id="UP001324270"/>
    </source>
</evidence>
<evidence type="ECO:0000313" key="2">
    <source>
        <dbReference type="EMBL" id="MEB3039998.1"/>
    </source>
</evidence>
<protein>
    <submittedName>
        <fullName evidence="2">Uncharacterized protein</fullName>
    </submittedName>
</protein>
<dbReference type="EMBL" id="JAYKBV010000005">
    <property type="protein sequence ID" value="MEB3039998.1"/>
    <property type="molecule type" value="Genomic_DNA"/>
</dbReference>